<evidence type="ECO:0000313" key="2">
    <source>
        <dbReference type="Proteomes" id="UP000216311"/>
    </source>
</evidence>
<dbReference type="Gene3D" id="3.30.530.20">
    <property type="match status" value="1"/>
</dbReference>
<dbReference type="Proteomes" id="UP000216311">
    <property type="component" value="Unassembled WGS sequence"/>
</dbReference>
<accession>A0A255HCH3</accession>
<dbReference type="SUPFAM" id="SSF55961">
    <property type="entry name" value="Bet v1-like"/>
    <property type="match status" value="1"/>
</dbReference>
<dbReference type="RefSeq" id="WP_094362339.1">
    <property type="nucleotide sequence ID" value="NZ_NMVQ01000001.1"/>
</dbReference>
<reference evidence="1 2" key="1">
    <citation type="submission" date="2017-07" db="EMBL/GenBank/DDBJ databases">
        <title>Draft whole genome sequences of clinical Proprionibacteriaceae strains.</title>
        <authorList>
            <person name="Bernier A.-M."/>
            <person name="Bernard K."/>
            <person name="Domingo M.-C."/>
        </authorList>
    </citation>
    <scope>NUCLEOTIDE SEQUENCE [LARGE SCALE GENOMIC DNA]</scope>
    <source>
        <strain evidence="1 2">NML 130396</strain>
    </source>
</reference>
<comment type="caution">
    <text evidence="1">The sequence shown here is derived from an EMBL/GenBank/DDBJ whole genome shotgun (WGS) entry which is preliminary data.</text>
</comment>
<evidence type="ECO:0000313" key="1">
    <source>
        <dbReference type="EMBL" id="OYO25132.1"/>
    </source>
</evidence>
<gene>
    <name evidence="1" type="ORF">CGZ93_01355</name>
</gene>
<dbReference type="AlphaFoldDB" id="A0A255HCH3"/>
<organism evidence="1 2">
    <name type="scientific">Enemella dayhoffiae</name>
    <dbReference type="NCBI Taxonomy" id="2016507"/>
    <lineage>
        <taxon>Bacteria</taxon>
        <taxon>Bacillati</taxon>
        <taxon>Actinomycetota</taxon>
        <taxon>Actinomycetes</taxon>
        <taxon>Propionibacteriales</taxon>
        <taxon>Propionibacteriaceae</taxon>
        <taxon>Enemella</taxon>
    </lineage>
</organism>
<protein>
    <submittedName>
        <fullName evidence="1">Polyketide cyclase</fullName>
    </submittedName>
</protein>
<keyword evidence="2" id="KW-1185">Reference proteome</keyword>
<dbReference type="EMBL" id="NMVQ01000001">
    <property type="protein sequence ID" value="OYO25132.1"/>
    <property type="molecule type" value="Genomic_DNA"/>
</dbReference>
<proteinExistence type="predicted"/>
<sequence length="145" mass="16184">MKLRGFPSTHRAIDGTGWVLDPLDPNPLTEQGQRFVMNMYAEQGPTGGAYRMTNTVIELDRPRAIAWQPEVYADDKPEGMDDALRGWFWRYDLASAANGEGTEVTLGYDWSRVPEHAAKIIGFPPLPDGHLENSLANLARLAERS</sequence>
<dbReference type="OrthoDB" id="6624781at2"/>
<name>A0A255HCH3_9ACTN</name>
<dbReference type="InterPro" id="IPR023393">
    <property type="entry name" value="START-like_dom_sf"/>
</dbReference>